<dbReference type="EMBL" id="WOCE01000024">
    <property type="protein sequence ID" value="KAE9585999.1"/>
    <property type="molecule type" value="Genomic_DNA"/>
</dbReference>
<dbReference type="Proteomes" id="UP000447434">
    <property type="component" value="Chromosome 24"/>
</dbReference>
<keyword evidence="2" id="KW-1185">Reference proteome</keyword>
<sequence>MCISPTKLESCISKTFNFFNLVKLDGNFVGGSMLFENKYKVLRLDKLPISSGIVPLKGH</sequence>
<evidence type="ECO:0000313" key="1">
    <source>
        <dbReference type="EMBL" id="KAE9585999.1"/>
    </source>
</evidence>
<proteinExistence type="predicted"/>
<protein>
    <submittedName>
        <fullName evidence="1">Uncharacterized protein</fullName>
    </submittedName>
</protein>
<dbReference type="AlphaFoldDB" id="A0A6A4NFB6"/>
<gene>
    <name evidence="1" type="ORF">Lalb_Chr24g0397271</name>
</gene>
<evidence type="ECO:0000313" key="2">
    <source>
        <dbReference type="Proteomes" id="UP000447434"/>
    </source>
</evidence>
<reference evidence="2" key="1">
    <citation type="journal article" date="2020" name="Nat. Commun.">
        <title>Genome sequence of the cluster root forming white lupin.</title>
        <authorList>
            <person name="Hufnagel B."/>
            <person name="Marques A."/>
            <person name="Soriano A."/>
            <person name="Marques L."/>
            <person name="Divol F."/>
            <person name="Doumas P."/>
            <person name="Sallet E."/>
            <person name="Mancinotti D."/>
            <person name="Carrere S."/>
            <person name="Marande W."/>
            <person name="Arribat S."/>
            <person name="Keller J."/>
            <person name="Huneau C."/>
            <person name="Blein T."/>
            <person name="Aime D."/>
            <person name="Laguerre M."/>
            <person name="Taylor J."/>
            <person name="Schubert V."/>
            <person name="Nelson M."/>
            <person name="Geu-Flores F."/>
            <person name="Crespi M."/>
            <person name="Gallardo-Guerrero K."/>
            <person name="Delaux P.-M."/>
            <person name="Salse J."/>
            <person name="Berges H."/>
            <person name="Guyot R."/>
            <person name="Gouzy J."/>
            <person name="Peret B."/>
        </authorList>
    </citation>
    <scope>NUCLEOTIDE SEQUENCE [LARGE SCALE GENOMIC DNA]</scope>
    <source>
        <strain evidence="2">cv. Amiga</strain>
    </source>
</reference>
<name>A0A6A4NFB6_LUPAL</name>
<comment type="caution">
    <text evidence="1">The sequence shown here is derived from an EMBL/GenBank/DDBJ whole genome shotgun (WGS) entry which is preliminary data.</text>
</comment>
<organism evidence="1 2">
    <name type="scientific">Lupinus albus</name>
    <name type="common">White lupine</name>
    <name type="synonym">Lupinus termis</name>
    <dbReference type="NCBI Taxonomy" id="3870"/>
    <lineage>
        <taxon>Eukaryota</taxon>
        <taxon>Viridiplantae</taxon>
        <taxon>Streptophyta</taxon>
        <taxon>Embryophyta</taxon>
        <taxon>Tracheophyta</taxon>
        <taxon>Spermatophyta</taxon>
        <taxon>Magnoliopsida</taxon>
        <taxon>eudicotyledons</taxon>
        <taxon>Gunneridae</taxon>
        <taxon>Pentapetalae</taxon>
        <taxon>rosids</taxon>
        <taxon>fabids</taxon>
        <taxon>Fabales</taxon>
        <taxon>Fabaceae</taxon>
        <taxon>Papilionoideae</taxon>
        <taxon>50 kb inversion clade</taxon>
        <taxon>genistoids sensu lato</taxon>
        <taxon>core genistoids</taxon>
        <taxon>Genisteae</taxon>
        <taxon>Lupinus</taxon>
    </lineage>
</organism>
<accession>A0A6A4NFB6</accession>